<dbReference type="EMBL" id="AAUJ02000001">
    <property type="protein sequence ID" value="EED68265.1"/>
    <property type="molecule type" value="Genomic_DNA"/>
</dbReference>
<name>B7X0T4_COMTK</name>
<reference evidence="1 2" key="1">
    <citation type="journal article" date="2004" name="Appl. Environ. Microbiol.">
        <title>Mineralization of individual congeners of linear alkylbenzenesulfonate by defined pairs of heterotrophic bacteria.</title>
        <authorList>
            <person name="Schleheck D."/>
            <person name="Knepper T.P."/>
            <person name="Fischer K."/>
            <person name="Cook A.M."/>
        </authorList>
    </citation>
    <scope>NUCLEOTIDE SEQUENCE [LARGE SCALE GENOMIC DNA]</scope>
    <source>
        <strain evidence="2">DSM 14576 / KF-1</strain>
    </source>
</reference>
<proteinExistence type="predicted"/>
<dbReference type="Proteomes" id="UP000003039">
    <property type="component" value="Unassembled WGS sequence"/>
</dbReference>
<evidence type="ECO:0000313" key="1">
    <source>
        <dbReference type="EMBL" id="EED68265.1"/>
    </source>
</evidence>
<accession>B7X0T4</accession>
<comment type="caution">
    <text evidence="1">The sequence shown here is derived from an EMBL/GenBank/DDBJ whole genome shotgun (WGS) entry which is preliminary data.</text>
</comment>
<gene>
    <name evidence="1" type="ORF">CtesDRAFT_PD3212</name>
</gene>
<organism evidence="1 2">
    <name type="scientific">Comamonas testosteroni (strain DSM 14576 / KF-1)</name>
    <name type="common">Pseudomonas testosteroni</name>
    <dbReference type="NCBI Taxonomy" id="399795"/>
    <lineage>
        <taxon>Bacteria</taxon>
        <taxon>Pseudomonadati</taxon>
        <taxon>Pseudomonadota</taxon>
        <taxon>Betaproteobacteria</taxon>
        <taxon>Burkholderiales</taxon>
        <taxon>Comamonadaceae</taxon>
        <taxon>Comamonas</taxon>
    </lineage>
</organism>
<dbReference type="AlphaFoldDB" id="B7X0T4"/>
<protein>
    <submittedName>
        <fullName evidence="1">Uncharacterized protein</fullName>
    </submittedName>
</protein>
<evidence type="ECO:0000313" key="2">
    <source>
        <dbReference type="Proteomes" id="UP000003039"/>
    </source>
</evidence>
<sequence>MSPACNLLRHTVIVLGFDGCADVFALCQSALLIHPADAACSCRRHVNHGRSCFRVCGKRGARPDFVTIGPMRAGSGYLSAKAFRISRIIRVAAVEVAGRHVMKLNASEVFVRSNNDHANGAVVCPFRHSIADFAPWRRRHCHGGGRCLCPPFVKACVSCSLFCCGDYLLVLHIGGSQNEKSPQPRAGVLVVRRLF</sequence>